<sequence length="353" mass="39241">MTALPPGHTDFWNDETAGLNDKRLKKQIPELPLIEDTFQTVKGRGIETLAYLALQVQKSSEKRTLIRAIASACSCLLNDSSNYTGAKDACVDLTGLDRAADPQANPTEVLKTNFEDAEEVTIAELLDLMEADNDEIGAYFGVLFLAGNKKLSTENRTAFNEKRRNAALASVTRPAKIFINDSLFLTDEILTYIYGTFLSYSPIRAQMTSRVVSKLSAAHMGPSLAFVNMFLLLVDSDMSALRMIKEAVLKYPWIREEFPELRVEFNEANNGFQIIKKAPGNLRSFLKAIHGNNFVPVNYQEIDNLTGVCKTVLKRTTPSYQNYRGGKITEAQEQKIITKLGISHELTTAVAAE</sequence>
<keyword evidence="1" id="KW-0696">RNA-directed RNA polymerase</keyword>
<keyword evidence="1" id="KW-0808">Transferase</keyword>
<organism evidence="1">
    <name type="scientific">Grapevine-associated negative single-stranded RNA virus 1</name>
    <dbReference type="NCBI Taxonomy" id="2814398"/>
    <lineage>
        <taxon>Viruses</taxon>
        <taxon>Riboviria</taxon>
        <taxon>Orthornavirae</taxon>
        <taxon>Negarnaviricota</taxon>
    </lineage>
</organism>
<dbReference type="EMBL" id="MW648503">
    <property type="protein sequence ID" value="QXN75409.1"/>
    <property type="molecule type" value="Genomic_RNA"/>
</dbReference>
<dbReference type="GO" id="GO:0003968">
    <property type="term" value="F:RNA-directed RNA polymerase activity"/>
    <property type="evidence" value="ECO:0007669"/>
    <property type="project" value="UniProtKB-KW"/>
</dbReference>
<name>A0A8F5MLE0_9VIRU</name>
<accession>A0A8F5MLE0</accession>
<keyword evidence="1" id="KW-0548">Nucleotidyltransferase</keyword>
<protein>
    <submittedName>
        <fullName evidence="1">RNA-dependent RNA polymerase</fullName>
    </submittedName>
</protein>
<evidence type="ECO:0000313" key="1">
    <source>
        <dbReference type="EMBL" id="QXN75409.1"/>
    </source>
</evidence>
<proteinExistence type="predicted"/>
<reference evidence="1" key="1">
    <citation type="submission" date="2021-02" db="EMBL/GenBank/DDBJ databases">
        <title>The hidden world within plants: metatranscriptomics unveil the complexity of wood microbiomes in grapevine.</title>
        <authorList>
            <person name="Nerva L."/>
            <person name="Garcia J.F."/>
            <person name="Favaretto F."/>
            <person name="Giudice G."/>
            <person name="Moffa L."/>
            <person name="Dario C."/>
            <person name="Riccardo V."/>
            <person name="Gambino G."/>
            <person name="Chitarra W."/>
        </authorList>
    </citation>
    <scope>NUCLEOTIDE SEQUENCE</scope>
</reference>